<dbReference type="SMART" id="SM00448">
    <property type="entry name" value="REC"/>
    <property type="match status" value="1"/>
</dbReference>
<dbReference type="Gene3D" id="3.40.50.2300">
    <property type="match status" value="1"/>
</dbReference>
<dbReference type="Proteomes" id="UP000035057">
    <property type="component" value="Unassembled WGS sequence"/>
</dbReference>
<comment type="caution">
    <text evidence="5">The sequence shown here is derived from an EMBL/GenBank/DDBJ whole genome shotgun (WGS) entry which is preliminary data.</text>
</comment>
<evidence type="ECO:0000256" key="3">
    <source>
        <dbReference type="SAM" id="Coils"/>
    </source>
</evidence>
<dbReference type="InterPro" id="IPR001789">
    <property type="entry name" value="Sig_transdc_resp-reg_receiver"/>
</dbReference>
<sequence>MTSRTERILIIDADEKARTDLSRYLEARGFYVTGYSDLSAARALFDDNIPDVIFADLPPAAIRDLDTRLEEAETFTPIVACYSTESSADVVNALRAGAADVVLKPCSDDKGALDDVIEKLFDRVRVNRLNQLYRQELEEANRDLRDGISELRADQRAGRKVQLRMLPDREQEFAGIHVDHLIKPSLYLSGDFLDYFPISKDEVLVYIADVSGHGASSAFVTVLLKNLTNRLQRNLRRESSDDILYPERFLERINSELLDTGLGKHVTVFVGIISIEKRTLRYAVGAHFPMPILSFEGGETAFLEGSGLPVGLFEQPEWEVYEVALDKPFRLILFSDGILEVIKAKSLDEKEGTLLELVSGGRHTIASLNEALNLDGITELPDDIAIVSVTDTINGTDFTSSK</sequence>
<dbReference type="Pfam" id="PF00072">
    <property type="entry name" value="Response_reg"/>
    <property type="match status" value="1"/>
</dbReference>
<dbReference type="InterPro" id="IPR001932">
    <property type="entry name" value="PPM-type_phosphatase-like_dom"/>
</dbReference>
<dbReference type="EMBL" id="ANIE01000003">
    <property type="protein sequence ID" value="KEF32376.1"/>
    <property type="molecule type" value="Genomic_DNA"/>
</dbReference>
<dbReference type="AlphaFoldDB" id="A0A072N4C5"/>
<keyword evidence="2" id="KW-0597">Phosphoprotein</keyword>
<feature type="coiled-coil region" evidence="3">
    <location>
        <begin position="123"/>
        <end position="154"/>
    </location>
</feature>
<dbReference type="InterPro" id="IPR036457">
    <property type="entry name" value="PPM-type-like_dom_sf"/>
</dbReference>
<evidence type="ECO:0000256" key="2">
    <source>
        <dbReference type="PROSITE-ProRule" id="PRU00169"/>
    </source>
</evidence>
<organism evidence="5 6">
    <name type="scientific">Marinobacter nitratireducens</name>
    <dbReference type="NCBI Taxonomy" id="1137280"/>
    <lineage>
        <taxon>Bacteria</taxon>
        <taxon>Pseudomonadati</taxon>
        <taxon>Pseudomonadota</taxon>
        <taxon>Gammaproteobacteria</taxon>
        <taxon>Pseudomonadales</taxon>
        <taxon>Marinobacteraceae</taxon>
        <taxon>Marinobacter</taxon>
    </lineage>
</organism>
<dbReference type="Gene3D" id="3.60.40.10">
    <property type="entry name" value="PPM-type phosphatase domain"/>
    <property type="match status" value="1"/>
</dbReference>
<dbReference type="SUPFAM" id="SSF52172">
    <property type="entry name" value="CheY-like"/>
    <property type="match status" value="1"/>
</dbReference>
<keyword evidence="3" id="KW-0175">Coiled coil</keyword>
<dbReference type="OrthoDB" id="6399952at2"/>
<dbReference type="InterPro" id="IPR052016">
    <property type="entry name" value="Bact_Sigma-Reg"/>
</dbReference>
<dbReference type="Pfam" id="PF07228">
    <property type="entry name" value="SpoIIE"/>
    <property type="match status" value="1"/>
</dbReference>
<dbReference type="PANTHER" id="PTHR43156:SF2">
    <property type="entry name" value="STAGE II SPORULATION PROTEIN E"/>
    <property type="match status" value="1"/>
</dbReference>
<reference evidence="5 6" key="1">
    <citation type="submission" date="2012-12" db="EMBL/GenBank/DDBJ databases">
        <title>Genome assembly of Marinobacter sp. AK21.</title>
        <authorList>
            <person name="Khatri I."/>
            <person name="Kumar R."/>
            <person name="Vaidya B."/>
            <person name="Subramanian S."/>
            <person name="Pinnaka A."/>
        </authorList>
    </citation>
    <scope>NUCLEOTIDE SEQUENCE [LARGE SCALE GENOMIC DNA]</scope>
    <source>
        <strain evidence="5 6">AK21</strain>
    </source>
</reference>
<accession>A0A072N4C5</accession>
<dbReference type="RefSeq" id="WP_036128972.1">
    <property type="nucleotide sequence ID" value="NZ_ANIE01000003.1"/>
</dbReference>
<dbReference type="GO" id="GO:0016791">
    <property type="term" value="F:phosphatase activity"/>
    <property type="evidence" value="ECO:0007669"/>
    <property type="project" value="TreeGrafter"/>
</dbReference>
<feature type="modified residue" description="4-aspartylphosphate" evidence="2">
    <location>
        <position position="56"/>
    </location>
</feature>
<keyword evidence="6" id="KW-1185">Reference proteome</keyword>
<gene>
    <name evidence="5" type="ORF">D777_01010</name>
</gene>
<dbReference type="Gene3D" id="1.20.5.390">
    <property type="entry name" value="L1 transposable element, trimerization domain"/>
    <property type="match status" value="1"/>
</dbReference>
<dbReference type="STRING" id="1137280.D777_01010"/>
<dbReference type="PATRIC" id="fig|1137280.3.peg.826"/>
<dbReference type="PROSITE" id="PS50110">
    <property type="entry name" value="RESPONSE_REGULATORY"/>
    <property type="match status" value="1"/>
</dbReference>
<dbReference type="GO" id="GO:0000160">
    <property type="term" value="P:phosphorelay signal transduction system"/>
    <property type="evidence" value="ECO:0007669"/>
    <property type="project" value="InterPro"/>
</dbReference>
<evidence type="ECO:0000313" key="6">
    <source>
        <dbReference type="Proteomes" id="UP000035057"/>
    </source>
</evidence>
<dbReference type="InterPro" id="IPR011006">
    <property type="entry name" value="CheY-like_superfamily"/>
</dbReference>
<protein>
    <submittedName>
        <fullName evidence="5">Serine phosphatase RsbU, regulator of sigma subunit</fullName>
    </submittedName>
</protein>
<evidence type="ECO:0000256" key="1">
    <source>
        <dbReference type="ARBA" id="ARBA00022801"/>
    </source>
</evidence>
<dbReference type="PANTHER" id="PTHR43156">
    <property type="entry name" value="STAGE II SPORULATION PROTEIN E-RELATED"/>
    <property type="match status" value="1"/>
</dbReference>
<proteinExistence type="predicted"/>
<evidence type="ECO:0000313" key="5">
    <source>
        <dbReference type="EMBL" id="KEF32376.1"/>
    </source>
</evidence>
<evidence type="ECO:0000259" key="4">
    <source>
        <dbReference type="PROSITE" id="PS50110"/>
    </source>
</evidence>
<keyword evidence="1" id="KW-0378">Hydrolase</keyword>
<dbReference type="SMART" id="SM00331">
    <property type="entry name" value="PP2C_SIG"/>
    <property type="match status" value="1"/>
</dbReference>
<name>A0A072N4C5_9GAMM</name>
<feature type="domain" description="Response regulatory" evidence="4">
    <location>
        <begin position="7"/>
        <end position="119"/>
    </location>
</feature>